<evidence type="ECO:0000256" key="5">
    <source>
        <dbReference type="RuleBase" id="RU000660"/>
    </source>
</evidence>
<dbReference type="Gene3D" id="3.90.1030.10">
    <property type="entry name" value="Ribosomal protein L17"/>
    <property type="match status" value="1"/>
</dbReference>
<dbReference type="STRING" id="927083.DB32_007764"/>
<dbReference type="InterPro" id="IPR036373">
    <property type="entry name" value="Ribosomal_bL17_sf"/>
</dbReference>
<organism evidence="8 9">
    <name type="scientific">Sandaracinus amylolyticus</name>
    <dbReference type="NCBI Taxonomy" id="927083"/>
    <lineage>
        <taxon>Bacteria</taxon>
        <taxon>Pseudomonadati</taxon>
        <taxon>Myxococcota</taxon>
        <taxon>Polyangia</taxon>
        <taxon>Polyangiales</taxon>
        <taxon>Sandaracinaceae</taxon>
        <taxon>Sandaracinus</taxon>
    </lineage>
</organism>
<dbReference type="NCBIfam" id="TIGR00059">
    <property type="entry name" value="L17"/>
    <property type="match status" value="1"/>
</dbReference>
<dbReference type="InterPro" id="IPR000456">
    <property type="entry name" value="Ribosomal_bL17"/>
</dbReference>
<keyword evidence="7" id="KW-0175">Coiled coil</keyword>
<evidence type="ECO:0000256" key="2">
    <source>
        <dbReference type="ARBA" id="ARBA00022980"/>
    </source>
</evidence>
<dbReference type="GO" id="GO:0006412">
    <property type="term" value="P:translation"/>
    <property type="evidence" value="ECO:0007669"/>
    <property type="project" value="InterPro"/>
</dbReference>
<proteinExistence type="inferred from homology"/>
<sequence>MLRNLAGNLVLHEKIETTDAKAKELRRTVERLITRAARLGDELTVDIGKLSEEQRGEVVARRVHAQRLVARDLPKTLTKTNSDGSTEEVDLVYKLFHEIAPRFLARIKDKKGGGYTRITKLNTRRGDNAPMAMIEILGESAAE</sequence>
<dbReference type="Proteomes" id="UP000034883">
    <property type="component" value="Chromosome"/>
</dbReference>
<evidence type="ECO:0000256" key="1">
    <source>
        <dbReference type="ARBA" id="ARBA00008777"/>
    </source>
</evidence>
<evidence type="ECO:0000313" key="8">
    <source>
        <dbReference type="EMBL" id="AKF10615.1"/>
    </source>
</evidence>
<dbReference type="PANTHER" id="PTHR14413">
    <property type="entry name" value="RIBOSOMAL PROTEIN L17"/>
    <property type="match status" value="1"/>
</dbReference>
<dbReference type="AlphaFoldDB" id="A0A0F6W9A3"/>
<dbReference type="Pfam" id="PF01196">
    <property type="entry name" value="Ribosomal_L17"/>
    <property type="match status" value="1"/>
</dbReference>
<evidence type="ECO:0000313" key="9">
    <source>
        <dbReference type="Proteomes" id="UP000034883"/>
    </source>
</evidence>
<dbReference type="GO" id="GO:0022625">
    <property type="term" value="C:cytosolic large ribosomal subunit"/>
    <property type="evidence" value="ECO:0007669"/>
    <property type="project" value="TreeGrafter"/>
</dbReference>
<dbReference type="PANTHER" id="PTHR14413:SF16">
    <property type="entry name" value="LARGE RIBOSOMAL SUBUNIT PROTEIN BL17M"/>
    <property type="match status" value="1"/>
</dbReference>
<comment type="similarity">
    <text evidence="1 5">Belongs to the bacterial ribosomal protein bL17 family.</text>
</comment>
<dbReference type="EMBL" id="CP011125">
    <property type="protein sequence ID" value="AKF10615.1"/>
    <property type="molecule type" value="Genomic_DNA"/>
</dbReference>
<reference evidence="8 9" key="1">
    <citation type="submission" date="2015-03" db="EMBL/GenBank/DDBJ databases">
        <title>Genome assembly of Sandaracinus amylolyticus DSM 53668.</title>
        <authorList>
            <person name="Sharma G."/>
            <person name="Subramanian S."/>
        </authorList>
    </citation>
    <scope>NUCLEOTIDE SEQUENCE [LARGE SCALE GENOMIC DNA]</scope>
    <source>
        <strain evidence="8 9">DSM 53668</strain>
    </source>
</reference>
<keyword evidence="2 5" id="KW-0689">Ribosomal protein</keyword>
<feature type="coiled-coil region" evidence="7">
    <location>
        <begin position="15"/>
        <end position="42"/>
    </location>
</feature>
<evidence type="ECO:0000256" key="3">
    <source>
        <dbReference type="ARBA" id="ARBA00023274"/>
    </source>
</evidence>
<evidence type="ECO:0000256" key="4">
    <source>
        <dbReference type="ARBA" id="ARBA00035494"/>
    </source>
</evidence>
<name>A0A0F6W9A3_9BACT</name>
<dbReference type="SUPFAM" id="SSF64263">
    <property type="entry name" value="Prokaryotic ribosomal protein L17"/>
    <property type="match status" value="1"/>
</dbReference>
<evidence type="ECO:0000256" key="7">
    <source>
        <dbReference type="SAM" id="Coils"/>
    </source>
</evidence>
<dbReference type="KEGG" id="samy:DB32_007764"/>
<protein>
    <recommendedName>
        <fullName evidence="4 6">50S ribosomal protein L17</fullName>
    </recommendedName>
</protein>
<evidence type="ECO:0000256" key="6">
    <source>
        <dbReference type="RuleBase" id="RU000661"/>
    </source>
</evidence>
<dbReference type="GO" id="GO:0003735">
    <property type="term" value="F:structural constituent of ribosome"/>
    <property type="evidence" value="ECO:0007669"/>
    <property type="project" value="InterPro"/>
</dbReference>
<keyword evidence="3 5" id="KW-0687">Ribonucleoprotein</keyword>
<keyword evidence="9" id="KW-1185">Reference proteome</keyword>
<gene>
    <name evidence="8" type="ORF">DB32_007764</name>
</gene>
<accession>A0A0F6W9A3</accession>